<dbReference type="EMBL" id="JANPWB010000016">
    <property type="protein sequence ID" value="KAJ1086177.1"/>
    <property type="molecule type" value="Genomic_DNA"/>
</dbReference>
<reference evidence="1" key="1">
    <citation type="journal article" date="2022" name="bioRxiv">
        <title>Sequencing and chromosome-scale assembly of the giantPleurodeles waltlgenome.</title>
        <authorList>
            <person name="Brown T."/>
            <person name="Elewa A."/>
            <person name="Iarovenko S."/>
            <person name="Subramanian E."/>
            <person name="Araus A.J."/>
            <person name="Petzold A."/>
            <person name="Susuki M."/>
            <person name="Suzuki K.-i.T."/>
            <person name="Hayashi T."/>
            <person name="Toyoda A."/>
            <person name="Oliveira C."/>
            <person name="Osipova E."/>
            <person name="Leigh N.D."/>
            <person name="Simon A."/>
            <person name="Yun M.H."/>
        </authorList>
    </citation>
    <scope>NUCLEOTIDE SEQUENCE</scope>
    <source>
        <strain evidence="1">20211129_DDA</strain>
        <tissue evidence="1">Liver</tissue>
    </source>
</reference>
<dbReference type="AlphaFoldDB" id="A0AAV7L729"/>
<proteinExistence type="predicted"/>
<comment type="caution">
    <text evidence="1">The sequence shown here is derived from an EMBL/GenBank/DDBJ whole genome shotgun (WGS) entry which is preliminary data.</text>
</comment>
<name>A0AAV7L729_PLEWA</name>
<organism evidence="1 2">
    <name type="scientific">Pleurodeles waltl</name>
    <name type="common">Iberian ribbed newt</name>
    <dbReference type="NCBI Taxonomy" id="8319"/>
    <lineage>
        <taxon>Eukaryota</taxon>
        <taxon>Metazoa</taxon>
        <taxon>Chordata</taxon>
        <taxon>Craniata</taxon>
        <taxon>Vertebrata</taxon>
        <taxon>Euteleostomi</taxon>
        <taxon>Amphibia</taxon>
        <taxon>Batrachia</taxon>
        <taxon>Caudata</taxon>
        <taxon>Salamandroidea</taxon>
        <taxon>Salamandridae</taxon>
        <taxon>Pleurodelinae</taxon>
        <taxon>Pleurodeles</taxon>
    </lineage>
</organism>
<accession>A0AAV7L729</accession>
<evidence type="ECO:0000313" key="1">
    <source>
        <dbReference type="EMBL" id="KAJ1086177.1"/>
    </source>
</evidence>
<dbReference type="Proteomes" id="UP001066276">
    <property type="component" value="Chromosome 12"/>
</dbReference>
<gene>
    <name evidence="1" type="ORF">NDU88_006301</name>
</gene>
<sequence>MGTPGSETVSGGHLLDASWYHRRGLVGARVLRVLRRSKVVTSWMPAGTTAEGSWVHGWSPLGCRLVPAQRARGCTGTPGTETVSGGHLLDAGWYQRRGLVGARVLRVVRRSQVVTSWMPAGTTAEGSWVHGYSG</sequence>
<protein>
    <submittedName>
        <fullName evidence="1">Uncharacterized protein</fullName>
    </submittedName>
</protein>
<evidence type="ECO:0000313" key="2">
    <source>
        <dbReference type="Proteomes" id="UP001066276"/>
    </source>
</evidence>
<keyword evidence="2" id="KW-1185">Reference proteome</keyword>